<evidence type="ECO:0000313" key="2">
    <source>
        <dbReference type="EMBL" id="MEW9305608.1"/>
    </source>
</evidence>
<organism evidence="2 3">
    <name type="scientific">Labrys neptuniae</name>
    <dbReference type="NCBI Taxonomy" id="376174"/>
    <lineage>
        <taxon>Bacteria</taxon>
        <taxon>Pseudomonadati</taxon>
        <taxon>Pseudomonadota</taxon>
        <taxon>Alphaproteobacteria</taxon>
        <taxon>Hyphomicrobiales</taxon>
        <taxon>Xanthobacteraceae</taxon>
        <taxon>Labrys</taxon>
    </lineage>
</organism>
<proteinExistence type="predicted"/>
<accession>A0ABV3PJE5</accession>
<protein>
    <submittedName>
        <fullName evidence="2">Phosphotransferase</fullName>
    </submittedName>
</protein>
<reference evidence="2 3" key="1">
    <citation type="submission" date="2024-07" db="EMBL/GenBank/DDBJ databases">
        <title>Description of Labrys sedimenti sp. nov., isolated from a diclofenac-degrading enrichment culture.</title>
        <authorList>
            <person name="Tancsics A."/>
            <person name="Csepanyi A."/>
        </authorList>
    </citation>
    <scope>NUCLEOTIDE SEQUENCE [LARGE SCALE GENOMIC DNA]</scope>
    <source>
        <strain evidence="2 3">LMG 23578</strain>
    </source>
</reference>
<dbReference type="SUPFAM" id="SSF56112">
    <property type="entry name" value="Protein kinase-like (PK-like)"/>
    <property type="match status" value="1"/>
</dbReference>
<name>A0ABV3PJE5_9HYPH</name>
<feature type="domain" description="Aminoglycoside phosphotransferase" evidence="1">
    <location>
        <begin position="26"/>
        <end position="241"/>
    </location>
</feature>
<dbReference type="InterPro" id="IPR011009">
    <property type="entry name" value="Kinase-like_dom_sf"/>
</dbReference>
<sequence>MPKVPLHSPRERAATLACWRGRVDPQPLGGGITNTNFTVVDGDGKYVVRIGDDIPLHQISRANELAASKAAFAAGISPEVVHHEPGALVLRFIEGRTFTPEDVRDPRNHQAMIELVRRCHREMPRFFRGPAAIFWVFQVLRDYGHTLREGSSRHLPLLPRLLAESERLEEGVGPVDIVFGHNDLLAANFLDDGKRLWLVDWDYAGFNSPLFDLGGLASNSELDVAARDGLTEAYFERPLDDGLRRRLAAMTAASLLREAMWSMVSEIHSALNFDYVAYTAENLRRYEVAYAAWRDG</sequence>
<dbReference type="InterPro" id="IPR002575">
    <property type="entry name" value="Aminoglycoside_PTrfase"/>
</dbReference>
<evidence type="ECO:0000259" key="1">
    <source>
        <dbReference type="Pfam" id="PF01636"/>
    </source>
</evidence>
<comment type="caution">
    <text evidence="2">The sequence shown here is derived from an EMBL/GenBank/DDBJ whole genome shotgun (WGS) entry which is preliminary data.</text>
</comment>
<dbReference type="RefSeq" id="WP_367623896.1">
    <property type="nucleotide sequence ID" value="NZ_JBFNQD010000002.1"/>
</dbReference>
<dbReference type="PANTHER" id="PTHR22603:SF66">
    <property type="entry name" value="ETHANOLAMINE KINASE"/>
    <property type="match status" value="1"/>
</dbReference>
<dbReference type="EMBL" id="JBFNQD010000002">
    <property type="protein sequence ID" value="MEW9305608.1"/>
    <property type="molecule type" value="Genomic_DNA"/>
</dbReference>
<evidence type="ECO:0000313" key="3">
    <source>
        <dbReference type="Proteomes" id="UP001555786"/>
    </source>
</evidence>
<dbReference type="Pfam" id="PF01636">
    <property type="entry name" value="APH"/>
    <property type="match status" value="1"/>
</dbReference>
<dbReference type="CDD" id="cd05151">
    <property type="entry name" value="ChoK-like"/>
    <property type="match status" value="1"/>
</dbReference>
<dbReference type="Gene3D" id="3.30.200.20">
    <property type="entry name" value="Phosphorylase Kinase, domain 1"/>
    <property type="match status" value="1"/>
</dbReference>
<keyword evidence="3" id="KW-1185">Reference proteome</keyword>
<dbReference type="Proteomes" id="UP001555786">
    <property type="component" value="Unassembled WGS sequence"/>
</dbReference>
<dbReference type="PANTHER" id="PTHR22603">
    <property type="entry name" value="CHOLINE/ETHANOALAMINE KINASE"/>
    <property type="match status" value="1"/>
</dbReference>
<gene>
    <name evidence="2" type="ORF">ABXS05_08675</name>
</gene>
<dbReference type="Gene3D" id="3.90.1200.10">
    <property type="match status" value="1"/>
</dbReference>